<dbReference type="Pfam" id="PF00270">
    <property type="entry name" value="DEAD"/>
    <property type="match status" value="1"/>
</dbReference>
<dbReference type="Pfam" id="PF14223">
    <property type="entry name" value="Retrotran_gag_2"/>
    <property type="match status" value="1"/>
</dbReference>
<keyword evidence="4" id="KW-0347">Helicase</keyword>
<dbReference type="GO" id="GO:0003724">
    <property type="term" value="F:RNA helicase activity"/>
    <property type="evidence" value="ECO:0007669"/>
    <property type="project" value="UniProtKB-EC"/>
</dbReference>
<evidence type="ECO:0000256" key="5">
    <source>
        <dbReference type="ARBA" id="ARBA00022840"/>
    </source>
</evidence>
<evidence type="ECO:0000259" key="9">
    <source>
        <dbReference type="PROSITE" id="PS51194"/>
    </source>
</evidence>
<evidence type="ECO:0000256" key="4">
    <source>
        <dbReference type="ARBA" id="ARBA00022806"/>
    </source>
</evidence>
<keyword evidence="2" id="KW-0547">Nucleotide-binding</keyword>
<dbReference type="AlphaFoldDB" id="A0A8H3ALP0"/>
<evidence type="ECO:0000256" key="1">
    <source>
        <dbReference type="ARBA" id="ARBA00012552"/>
    </source>
</evidence>
<dbReference type="PROSITE" id="PS51192">
    <property type="entry name" value="HELICASE_ATP_BIND_1"/>
    <property type="match status" value="1"/>
</dbReference>
<comment type="catalytic activity">
    <reaction evidence="6">
        <text>ATP + H2O = ADP + phosphate + H(+)</text>
        <dbReference type="Rhea" id="RHEA:13065"/>
        <dbReference type="ChEBI" id="CHEBI:15377"/>
        <dbReference type="ChEBI" id="CHEBI:15378"/>
        <dbReference type="ChEBI" id="CHEBI:30616"/>
        <dbReference type="ChEBI" id="CHEBI:43474"/>
        <dbReference type="ChEBI" id="CHEBI:456216"/>
        <dbReference type="EC" id="3.6.4.13"/>
    </reaction>
</comment>
<dbReference type="GO" id="GO:0003676">
    <property type="term" value="F:nucleic acid binding"/>
    <property type="evidence" value="ECO:0007669"/>
    <property type="project" value="InterPro"/>
</dbReference>
<evidence type="ECO:0000259" key="8">
    <source>
        <dbReference type="PROSITE" id="PS51192"/>
    </source>
</evidence>
<dbReference type="Proteomes" id="UP000663841">
    <property type="component" value="Unassembled WGS sequence"/>
</dbReference>
<evidence type="ECO:0000313" key="10">
    <source>
        <dbReference type="EMBL" id="CAE6432495.1"/>
    </source>
</evidence>
<protein>
    <recommendedName>
        <fullName evidence="1">RNA helicase</fullName>
        <ecNumber evidence="1">3.6.4.13</ecNumber>
    </recommendedName>
</protein>
<reference evidence="10" key="1">
    <citation type="submission" date="2021-01" db="EMBL/GenBank/DDBJ databases">
        <authorList>
            <person name="Kaushik A."/>
        </authorList>
    </citation>
    <scope>NUCLEOTIDE SEQUENCE</scope>
    <source>
        <strain evidence="10">AG3-T5</strain>
    </source>
</reference>
<dbReference type="InterPro" id="IPR027417">
    <property type="entry name" value="P-loop_NTPase"/>
</dbReference>
<dbReference type="Gene3D" id="3.40.50.300">
    <property type="entry name" value="P-loop containing nucleotide triphosphate hydrolases"/>
    <property type="match status" value="2"/>
</dbReference>
<evidence type="ECO:0000256" key="2">
    <source>
        <dbReference type="ARBA" id="ARBA00022741"/>
    </source>
</evidence>
<dbReference type="InterPro" id="IPR014001">
    <property type="entry name" value="Helicase_ATP-bd"/>
</dbReference>
<keyword evidence="3" id="KW-0378">Hydrolase</keyword>
<evidence type="ECO:0000313" key="11">
    <source>
        <dbReference type="Proteomes" id="UP000663841"/>
    </source>
</evidence>
<dbReference type="SMART" id="SM00487">
    <property type="entry name" value="DEXDc"/>
    <property type="match status" value="1"/>
</dbReference>
<dbReference type="PROSITE" id="PS51194">
    <property type="entry name" value="HELICASE_CTER"/>
    <property type="match status" value="1"/>
</dbReference>
<feature type="region of interest" description="Disordered" evidence="7">
    <location>
        <begin position="1"/>
        <end position="23"/>
    </location>
</feature>
<dbReference type="GO" id="GO:0005524">
    <property type="term" value="F:ATP binding"/>
    <property type="evidence" value="ECO:0007669"/>
    <property type="project" value="UniProtKB-KW"/>
</dbReference>
<dbReference type="InterPro" id="IPR011545">
    <property type="entry name" value="DEAD/DEAH_box_helicase_dom"/>
</dbReference>
<dbReference type="GO" id="GO:0016787">
    <property type="term" value="F:hydrolase activity"/>
    <property type="evidence" value="ECO:0007669"/>
    <property type="project" value="UniProtKB-KW"/>
</dbReference>
<gene>
    <name evidence="10" type="ORF">RDB_LOCUS70620</name>
</gene>
<evidence type="ECO:0000256" key="3">
    <source>
        <dbReference type="ARBA" id="ARBA00022801"/>
    </source>
</evidence>
<keyword evidence="5" id="KW-0067">ATP-binding</keyword>
<accession>A0A8H3ALP0</accession>
<proteinExistence type="predicted"/>
<organism evidence="10 11">
    <name type="scientific">Rhizoctonia solani</name>
    <dbReference type="NCBI Taxonomy" id="456999"/>
    <lineage>
        <taxon>Eukaryota</taxon>
        <taxon>Fungi</taxon>
        <taxon>Dikarya</taxon>
        <taxon>Basidiomycota</taxon>
        <taxon>Agaricomycotina</taxon>
        <taxon>Agaricomycetes</taxon>
        <taxon>Cantharellales</taxon>
        <taxon>Ceratobasidiaceae</taxon>
        <taxon>Rhizoctonia</taxon>
    </lineage>
</organism>
<dbReference type="EC" id="3.6.4.13" evidence="1"/>
<name>A0A8H3ALP0_9AGAM</name>
<evidence type="ECO:0000256" key="7">
    <source>
        <dbReference type="SAM" id="MobiDB-lite"/>
    </source>
</evidence>
<dbReference type="InterPro" id="IPR001650">
    <property type="entry name" value="Helicase_C-like"/>
</dbReference>
<dbReference type="EMBL" id="CAJMWW010000085">
    <property type="protein sequence ID" value="CAE6432495.1"/>
    <property type="molecule type" value="Genomic_DNA"/>
</dbReference>
<feature type="domain" description="Helicase ATP-binding" evidence="8">
    <location>
        <begin position="363"/>
        <end position="531"/>
    </location>
</feature>
<comment type="caution">
    <text evidence="10">The sequence shown here is derived from an EMBL/GenBank/DDBJ whole genome shotgun (WGS) entry which is preliminary data.</text>
</comment>
<sequence>MSLAVEYDPPSARDGNNPAPRNIQNKSQLLEATMRNVPKLKELNYTQWKNVITNSIKKAKLWGYVDGSIQEPSEHDASSLTTYFDEAAAVRNAILGSLEHAAQKYIEEALDPRDSWLALEKKYLSAEEETDSRLISIEKQLARLRFEEGADMIEHIAEFCRMRCQLNGTRFALDDQASISMLYRSLPASHRQSVLTSEGAEMKDFNALCARLSYLSQNPEPQVPTSGMPSIPAEDYTNWGVPEDIKVFGVTGDKNPLLEERASVTCRDCLLKDHEAGAPECPQYEWRRELWGDSYVNANRLGNTNEEREMGSSLEGYKRFIYEFSEPVKVVLSFGELKLKEHLVKNLNRFKLRAPHGIQQCAILPVVNGRNLIAHAPPETGKTTTIILSVVELTDTNKGEIQALIITSTEKKATDVHSMVKSLGYQCFASISSQSIRDDLAQLAEGHSFPILVGTPDRILQLLRQGILLTSGVRILALDSLEMNVNDAPNPHILDLYHYLPRSVQTLSISSESAKKISKEMVSYINKPLYITISRYDTVFGGITHAFVIIPDDRSSNQKPLIVDRLINTGSLRARAAVLCDTYDEVNGVQRQLSSRYSSGYGLYSTHGGMSSEEHYQTVKSFHQYQSHLVTTFSVPLKRTLGVWEGDNFWIVNYNTPSSPQNYLERVRYLDLCGGKNMAITLVNDGTDEINTIREIEQDFNIQMVCLDLSLESY</sequence>
<dbReference type="SUPFAM" id="SSF52540">
    <property type="entry name" value="P-loop containing nucleoside triphosphate hydrolases"/>
    <property type="match status" value="2"/>
</dbReference>
<evidence type="ECO:0000256" key="6">
    <source>
        <dbReference type="ARBA" id="ARBA00047984"/>
    </source>
</evidence>
<feature type="domain" description="Helicase C-terminal" evidence="9">
    <location>
        <begin position="561"/>
        <end position="714"/>
    </location>
</feature>
<dbReference type="PANTHER" id="PTHR47960">
    <property type="entry name" value="DEAD-BOX ATP-DEPENDENT RNA HELICASE 50"/>
    <property type="match status" value="1"/>
</dbReference>